<feature type="region of interest" description="Disordered" evidence="1">
    <location>
        <begin position="102"/>
        <end position="126"/>
    </location>
</feature>
<evidence type="ECO:0000313" key="3">
    <source>
        <dbReference type="Proteomes" id="UP001324427"/>
    </source>
</evidence>
<gene>
    <name evidence="2" type="ORF">LTR36_003803</name>
</gene>
<proteinExistence type="predicted"/>
<dbReference type="Proteomes" id="UP001324427">
    <property type="component" value="Unassembled WGS sequence"/>
</dbReference>
<name>A0AAV9JHL4_9PEZI</name>
<reference evidence="2 3" key="1">
    <citation type="submission" date="2021-11" db="EMBL/GenBank/DDBJ databases">
        <title>Black yeast isolated from Biological Soil Crust.</title>
        <authorList>
            <person name="Kurbessoian T."/>
        </authorList>
    </citation>
    <scope>NUCLEOTIDE SEQUENCE [LARGE SCALE GENOMIC DNA]</scope>
    <source>
        <strain evidence="2 3">CCFEE 5522</strain>
    </source>
</reference>
<dbReference type="AlphaFoldDB" id="A0AAV9JHL4"/>
<dbReference type="EMBL" id="JAVFHQ010000022">
    <property type="protein sequence ID" value="KAK4544899.1"/>
    <property type="molecule type" value="Genomic_DNA"/>
</dbReference>
<evidence type="ECO:0000313" key="2">
    <source>
        <dbReference type="EMBL" id="KAK4544899.1"/>
    </source>
</evidence>
<organism evidence="2 3">
    <name type="scientific">Oleoguttula mirabilis</name>
    <dbReference type="NCBI Taxonomy" id="1507867"/>
    <lineage>
        <taxon>Eukaryota</taxon>
        <taxon>Fungi</taxon>
        <taxon>Dikarya</taxon>
        <taxon>Ascomycota</taxon>
        <taxon>Pezizomycotina</taxon>
        <taxon>Dothideomycetes</taxon>
        <taxon>Dothideomycetidae</taxon>
        <taxon>Mycosphaerellales</taxon>
        <taxon>Teratosphaeriaceae</taxon>
        <taxon>Oleoguttula</taxon>
    </lineage>
</organism>
<keyword evidence="3" id="KW-1185">Reference proteome</keyword>
<evidence type="ECO:0000256" key="1">
    <source>
        <dbReference type="SAM" id="MobiDB-lite"/>
    </source>
</evidence>
<accession>A0AAV9JHL4</accession>
<sequence length="126" mass="12863">MCCFNFGGIFGTSGERQRLLANVPACPSPPPDSPQQYQSSAPMAIPGGGRSRSPASSNTTLSVESSGGSNTAFSVGSSEGSGAAIVGRDMNDATTAGRVAAWQPESQEAAAEEQPETGVFDDMMEL</sequence>
<feature type="compositionally biased region" description="Polar residues" evidence="1">
    <location>
        <begin position="58"/>
        <end position="80"/>
    </location>
</feature>
<feature type="region of interest" description="Disordered" evidence="1">
    <location>
        <begin position="21"/>
        <end position="90"/>
    </location>
</feature>
<comment type="caution">
    <text evidence="2">The sequence shown here is derived from an EMBL/GenBank/DDBJ whole genome shotgun (WGS) entry which is preliminary data.</text>
</comment>
<protein>
    <submittedName>
        <fullName evidence="2">Uncharacterized protein</fullName>
    </submittedName>
</protein>